<dbReference type="PANTHER" id="PTHR30151:SF40">
    <property type="entry name" value="TRANSPORT SYSTEM INTEGRAL MEMBRANE PROTEIN"/>
    <property type="match status" value="1"/>
</dbReference>
<feature type="domain" description="ABC transmembrane type-1" evidence="8">
    <location>
        <begin position="98"/>
        <end position="280"/>
    </location>
</feature>
<comment type="similarity">
    <text evidence="7">Belongs to the binding-protein-dependent transport system permease family.</text>
</comment>
<dbReference type="InterPro" id="IPR000515">
    <property type="entry name" value="MetI-like"/>
</dbReference>
<sequence>MTAADTAVRPLRVRRTAFRTAAPPRRPAAARRPGGTAVRAAARTALRRGAAPVVSLVAVVCLWQLASALDRPAALPSPAAVGGEIAAAWADGSLAPAVLHSLGRCLLGFVCAVGVGAPLGMLLHRFTAARVTVAPALGAVQSLPAAALVPVAVLCLGPSDAAVLGVVLLGAVPPVATGVLGALDQVPPLLVRAGRSMGATGAKAARHVLLPAALPGVVAAVRQGWTFGWRALMTAELITGAALSGVGGLLDAGRRSGSLSQVLAATALILAVGVAVEVLVFRPVERRVLRARGLA</sequence>
<evidence type="ECO:0000256" key="6">
    <source>
        <dbReference type="ARBA" id="ARBA00023136"/>
    </source>
</evidence>
<evidence type="ECO:0000313" key="10">
    <source>
        <dbReference type="Proteomes" id="UP000516230"/>
    </source>
</evidence>
<organism evidence="9 10">
    <name type="scientific">Streptomyces genisteinicus</name>
    <dbReference type="NCBI Taxonomy" id="2768068"/>
    <lineage>
        <taxon>Bacteria</taxon>
        <taxon>Bacillati</taxon>
        <taxon>Actinomycetota</taxon>
        <taxon>Actinomycetes</taxon>
        <taxon>Kitasatosporales</taxon>
        <taxon>Streptomycetaceae</taxon>
        <taxon>Streptomyces</taxon>
    </lineage>
</organism>
<evidence type="ECO:0000256" key="3">
    <source>
        <dbReference type="ARBA" id="ARBA00022475"/>
    </source>
</evidence>
<protein>
    <submittedName>
        <fullName evidence="9">ABC transporter permease subunit</fullName>
    </submittedName>
</protein>
<dbReference type="Pfam" id="PF00528">
    <property type="entry name" value="BPD_transp_1"/>
    <property type="match status" value="1"/>
</dbReference>
<feature type="transmembrane region" description="Helical" evidence="7">
    <location>
        <begin position="227"/>
        <end position="250"/>
    </location>
</feature>
<proteinExistence type="inferred from homology"/>
<dbReference type="KEGG" id="sgj:IAG43_33640"/>
<dbReference type="GO" id="GO:0055085">
    <property type="term" value="P:transmembrane transport"/>
    <property type="evidence" value="ECO:0007669"/>
    <property type="project" value="InterPro"/>
</dbReference>
<feature type="transmembrane region" description="Helical" evidence="7">
    <location>
        <begin position="101"/>
        <end position="123"/>
    </location>
</feature>
<evidence type="ECO:0000259" key="8">
    <source>
        <dbReference type="PROSITE" id="PS50928"/>
    </source>
</evidence>
<evidence type="ECO:0000256" key="7">
    <source>
        <dbReference type="RuleBase" id="RU363032"/>
    </source>
</evidence>
<keyword evidence="10" id="KW-1185">Reference proteome</keyword>
<dbReference type="CDD" id="cd06261">
    <property type="entry name" value="TM_PBP2"/>
    <property type="match status" value="1"/>
</dbReference>
<reference evidence="9 10" key="1">
    <citation type="submission" date="2020-08" db="EMBL/GenBank/DDBJ databases">
        <title>A novel species.</title>
        <authorList>
            <person name="Gao J."/>
        </authorList>
    </citation>
    <scope>NUCLEOTIDE SEQUENCE [LARGE SCALE GENOMIC DNA]</scope>
    <source>
        <strain evidence="9 10">CRPJ-33</strain>
        <plasmid evidence="9 10">unnamed2</plasmid>
    </source>
</reference>
<evidence type="ECO:0000256" key="2">
    <source>
        <dbReference type="ARBA" id="ARBA00022448"/>
    </source>
</evidence>
<keyword evidence="9" id="KW-0614">Plasmid</keyword>
<dbReference type="Gene3D" id="1.10.3720.10">
    <property type="entry name" value="MetI-like"/>
    <property type="match status" value="1"/>
</dbReference>
<gene>
    <name evidence="9" type="ORF">IAG43_33640</name>
</gene>
<keyword evidence="2 7" id="KW-0813">Transport</keyword>
<keyword evidence="3" id="KW-1003">Cell membrane</keyword>
<dbReference type="PROSITE" id="PS50928">
    <property type="entry name" value="ABC_TM1"/>
    <property type="match status" value="1"/>
</dbReference>
<keyword evidence="5 7" id="KW-1133">Transmembrane helix</keyword>
<keyword evidence="6 7" id="KW-0472">Membrane</keyword>
<dbReference type="SUPFAM" id="SSF161098">
    <property type="entry name" value="MetI-like"/>
    <property type="match status" value="1"/>
</dbReference>
<dbReference type="EMBL" id="CP060826">
    <property type="protein sequence ID" value="QNP67886.1"/>
    <property type="molecule type" value="Genomic_DNA"/>
</dbReference>
<feature type="transmembrane region" description="Helical" evidence="7">
    <location>
        <begin position="162"/>
        <end position="183"/>
    </location>
</feature>
<dbReference type="RefSeq" id="WP_187744929.1">
    <property type="nucleotide sequence ID" value="NZ_CP060826.1"/>
</dbReference>
<accession>A0A7H0I520</accession>
<name>A0A7H0I520_9ACTN</name>
<evidence type="ECO:0000313" key="9">
    <source>
        <dbReference type="EMBL" id="QNP67886.1"/>
    </source>
</evidence>
<feature type="transmembrane region" description="Helical" evidence="7">
    <location>
        <begin position="135"/>
        <end position="156"/>
    </location>
</feature>
<dbReference type="GO" id="GO:0005886">
    <property type="term" value="C:plasma membrane"/>
    <property type="evidence" value="ECO:0007669"/>
    <property type="project" value="UniProtKB-SubCell"/>
</dbReference>
<feature type="transmembrane region" description="Helical" evidence="7">
    <location>
        <begin position="49"/>
        <end position="66"/>
    </location>
</feature>
<dbReference type="Proteomes" id="UP000516230">
    <property type="component" value="Plasmid unnamed2"/>
</dbReference>
<keyword evidence="4 7" id="KW-0812">Transmembrane</keyword>
<dbReference type="InterPro" id="IPR035906">
    <property type="entry name" value="MetI-like_sf"/>
</dbReference>
<geneLocation type="plasmid" evidence="9 10">
    <name>unnamed2</name>
</geneLocation>
<dbReference type="PANTHER" id="PTHR30151">
    <property type="entry name" value="ALKANE SULFONATE ABC TRANSPORTER-RELATED, MEMBRANE SUBUNIT"/>
    <property type="match status" value="1"/>
</dbReference>
<evidence type="ECO:0000256" key="4">
    <source>
        <dbReference type="ARBA" id="ARBA00022692"/>
    </source>
</evidence>
<evidence type="ECO:0000256" key="1">
    <source>
        <dbReference type="ARBA" id="ARBA00004651"/>
    </source>
</evidence>
<dbReference type="AlphaFoldDB" id="A0A7H0I520"/>
<comment type="subcellular location">
    <subcellularLocation>
        <location evidence="1 7">Cell membrane</location>
        <topology evidence="1 7">Multi-pass membrane protein</topology>
    </subcellularLocation>
</comment>
<feature type="transmembrane region" description="Helical" evidence="7">
    <location>
        <begin position="262"/>
        <end position="281"/>
    </location>
</feature>
<evidence type="ECO:0000256" key="5">
    <source>
        <dbReference type="ARBA" id="ARBA00022989"/>
    </source>
</evidence>